<evidence type="ECO:0000313" key="2">
    <source>
        <dbReference type="EMBL" id="KAK5045548.1"/>
    </source>
</evidence>
<feature type="domain" description="AB hydrolase-1" evidence="1">
    <location>
        <begin position="27"/>
        <end position="139"/>
    </location>
</feature>
<reference evidence="2 3" key="1">
    <citation type="submission" date="2023-08" db="EMBL/GenBank/DDBJ databases">
        <title>Black Yeasts Isolated from many extreme environments.</title>
        <authorList>
            <person name="Coleine C."/>
            <person name="Stajich J.E."/>
            <person name="Selbmann L."/>
        </authorList>
    </citation>
    <scope>NUCLEOTIDE SEQUENCE [LARGE SCALE GENOMIC DNA]</scope>
    <source>
        <strain evidence="2 3">CCFEE 5792</strain>
    </source>
</reference>
<dbReference type="Gene3D" id="3.40.50.1820">
    <property type="entry name" value="alpha/beta hydrolase"/>
    <property type="match status" value="1"/>
</dbReference>
<protein>
    <recommendedName>
        <fullName evidence="1">AB hydrolase-1 domain-containing protein</fullName>
    </recommendedName>
</protein>
<dbReference type="InterPro" id="IPR029058">
    <property type="entry name" value="AB_hydrolase_fold"/>
</dbReference>
<keyword evidence="3" id="KW-1185">Reference proteome</keyword>
<dbReference type="GeneID" id="89977327"/>
<comment type="caution">
    <text evidence="2">The sequence shown here is derived from an EMBL/GenBank/DDBJ whole genome shotgun (WGS) entry which is preliminary data.</text>
</comment>
<dbReference type="Pfam" id="PF00561">
    <property type="entry name" value="Abhydrolase_1"/>
    <property type="match status" value="1"/>
</dbReference>
<name>A0AAV9MV62_9EURO</name>
<sequence length="262" mass="28786">MRIRSHITSEDGTVWYYEQEGSGPNIVLIPDGLGECELFDKPMSIIAAQGYTVTTFDMPGMSRSSNAPSSTYQDVTAQKLAKSVIGVLDKLNINFASFWGCSSAASTVLVLCIDFPDRVRNVLAHEAPMITHDFLKDLPATDPGTISSSMAAITRSMSSNETAWDNLGSEVHNRLKENYVRWAHGYPLSIPQSCPTDVDVLRGKPIDWTVGASTQNQMFFDNIVIATKAGVPISTLPGQHFPYVSHPDIFANHVVQTTRKYL</sequence>
<proteinExistence type="predicted"/>
<accession>A0AAV9MV62</accession>
<organism evidence="2 3">
    <name type="scientific">Exophiala bonariae</name>
    <dbReference type="NCBI Taxonomy" id="1690606"/>
    <lineage>
        <taxon>Eukaryota</taxon>
        <taxon>Fungi</taxon>
        <taxon>Dikarya</taxon>
        <taxon>Ascomycota</taxon>
        <taxon>Pezizomycotina</taxon>
        <taxon>Eurotiomycetes</taxon>
        <taxon>Chaetothyriomycetidae</taxon>
        <taxon>Chaetothyriales</taxon>
        <taxon>Herpotrichiellaceae</taxon>
        <taxon>Exophiala</taxon>
    </lineage>
</organism>
<dbReference type="EMBL" id="JAVRRD010000036">
    <property type="protein sequence ID" value="KAK5045548.1"/>
    <property type="molecule type" value="Genomic_DNA"/>
</dbReference>
<dbReference type="InterPro" id="IPR000073">
    <property type="entry name" value="AB_hydrolase_1"/>
</dbReference>
<gene>
    <name evidence="2" type="ORF">LTR84_009166</name>
</gene>
<dbReference type="RefSeq" id="XP_064701172.1">
    <property type="nucleotide sequence ID" value="XM_064852708.1"/>
</dbReference>
<dbReference type="AlphaFoldDB" id="A0AAV9MV62"/>
<dbReference type="SUPFAM" id="SSF53474">
    <property type="entry name" value="alpha/beta-Hydrolases"/>
    <property type="match status" value="1"/>
</dbReference>
<dbReference type="Proteomes" id="UP001358417">
    <property type="component" value="Unassembled WGS sequence"/>
</dbReference>
<evidence type="ECO:0000313" key="3">
    <source>
        <dbReference type="Proteomes" id="UP001358417"/>
    </source>
</evidence>
<evidence type="ECO:0000259" key="1">
    <source>
        <dbReference type="Pfam" id="PF00561"/>
    </source>
</evidence>